<organism evidence="2 3">
    <name type="scientific">Candidatus Erwinia dacicola</name>
    <dbReference type="NCBI Taxonomy" id="252393"/>
    <lineage>
        <taxon>Bacteria</taxon>
        <taxon>Pseudomonadati</taxon>
        <taxon>Pseudomonadota</taxon>
        <taxon>Gammaproteobacteria</taxon>
        <taxon>Enterobacterales</taxon>
        <taxon>Erwiniaceae</taxon>
        <taxon>Erwinia</taxon>
    </lineage>
</organism>
<evidence type="ECO:0000259" key="1">
    <source>
        <dbReference type="Pfam" id="PF01526"/>
    </source>
</evidence>
<protein>
    <submittedName>
        <fullName evidence="2">Tn3 transposase DDE domain protein</fullName>
    </submittedName>
</protein>
<name>A0A328THC6_9GAMM</name>
<evidence type="ECO:0000313" key="3">
    <source>
        <dbReference type="Proteomes" id="UP000244334"/>
    </source>
</evidence>
<dbReference type="Pfam" id="PF01526">
    <property type="entry name" value="DDE_Tnp_Tn3"/>
    <property type="match status" value="1"/>
</dbReference>
<dbReference type="GO" id="GO:0006313">
    <property type="term" value="P:DNA transposition"/>
    <property type="evidence" value="ECO:0007669"/>
    <property type="project" value="InterPro"/>
</dbReference>
<sequence length="135" mass="15318">VISDAIANLSVYKYWTINKESPFGSVDRQKHTCRINTFKARFSAKYFRKGKGISAMTLVSNHVPLATVVISPNEYEGHFAFDLLYNNTSEIQPKSLATDNHGVNNVNFAILDILVINFHHVMQNSKLFEVILEDE</sequence>
<dbReference type="Proteomes" id="UP000244334">
    <property type="component" value="Unassembled WGS sequence"/>
</dbReference>
<evidence type="ECO:0000313" key="2">
    <source>
        <dbReference type="EMBL" id="RAP67236.1"/>
    </source>
</evidence>
<dbReference type="AlphaFoldDB" id="A0A328THC6"/>
<dbReference type="EMBL" id="LJAM02000932">
    <property type="protein sequence ID" value="RAP67236.1"/>
    <property type="molecule type" value="Genomic_DNA"/>
</dbReference>
<dbReference type="InterPro" id="IPR002513">
    <property type="entry name" value="Tn3_Tnp_DDE_dom"/>
</dbReference>
<feature type="domain" description="Tn3 transposase DDE" evidence="1">
    <location>
        <begin position="2"/>
        <end position="119"/>
    </location>
</feature>
<reference evidence="2" key="1">
    <citation type="submission" date="2018-04" db="EMBL/GenBank/DDBJ databases">
        <title>Genomes of the Obligate Erwinia dacicola and Facultative Enterobacter sp. OLF Endosymbionts of the Olive Fruit fly, Bactrocera oleae.</title>
        <authorList>
            <person name="Estes A.M."/>
            <person name="Hearn D.J."/>
            <person name="Agarwal S."/>
            <person name="Pierson E.A."/>
            <person name="Dunning-Hotopp J.C."/>
        </authorList>
    </citation>
    <scope>NUCLEOTIDE SEQUENCE [LARGE SCALE GENOMIC DNA]</scope>
    <source>
        <strain evidence="2">Oroville</strain>
    </source>
</reference>
<dbReference type="GO" id="GO:0004803">
    <property type="term" value="F:transposase activity"/>
    <property type="evidence" value="ECO:0007669"/>
    <property type="project" value="InterPro"/>
</dbReference>
<gene>
    <name evidence="2" type="ORF">ACZ87_03985</name>
</gene>
<keyword evidence="3" id="KW-1185">Reference proteome</keyword>
<feature type="non-terminal residue" evidence="2">
    <location>
        <position position="1"/>
    </location>
</feature>
<accession>A0A328THC6</accession>
<comment type="caution">
    <text evidence="2">The sequence shown here is derived from an EMBL/GenBank/DDBJ whole genome shotgun (WGS) entry which is preliminary data.</text>
</comment>
<proteinExistence type="predicted"/>